<dbReference type="PANTHER" id="PTHR39244:SF5">
    <property type="entry name" value="NATTERIN-3-LIKE"/>
    <property type="match status" value="1"/>
</dbReference>
<dbReference type="Gene3D" id="2.170.15.10">
    <property type="entry name" value="Proaerolysin, chain A, domain 3"/>
    <property type="match status" value="1"/>
</dbReference>
<dbReference type="EMBL" id="KK914870">
    <property type="protein sequence ID" value="KDP27103.1"/>
    <property type="molecule type" value="Genomic_DNA"/>
</dbReference>
<evidence type="ECO:0000313" key="2">
    <source>
        <dbReference type="EMBL" id="KDP27103.1"/>
    </source>
</evidence>
<keyword evidence="3" id="KW-1185">Reference proteome</keyword>
<sequence length="465" mass="52812">MAPVIPRFCVLKSNFGGKYLRYVREEKQHRYIRCDREDILDPFSKFKVERAKSNKDLVNIRCCYSNKYWRRTETDDYIVAAADAVEEDTSKWSCTLFKPLANDDITFRFQHVQNGNNVCYFRSNDVYGSCLIVRFPFEQTDGTDLFTITDWESLVILPKHVAIKGDNGKYLFYRGGGGDDHMEFGATDIGDNRVGEQIFTNPDGSILVKHDSNGKFWRATPNWIYPITTDASDSDPAVSFWPIKLEGNAIALRSKGNDRFLRRTDYGGTVNCLAAASWATTIDRQSHLVLEELVKVRQIYDVEYLLDDATIYDESILTLARSCVSNSTQQTQQIEVKMSYTEAWKYEWTTSTSTSASISMKVSLGIPKIMDSSIEVNEKWEKEYEWGTTIDGSLQLTKTIPVSVPPMTKTTVSLLATLGSCNVPFSYTQQDTLTDGNLDVSVKHDGVYSGVNCFKFRTETSEEKL</sequence>
<name>A0A067JW99_JATCU</name>
<accession>A0A067JW99</accession>
<dbReference type="InterPro" id="IPR008998">
    <property type="entry name" value="Agglutinin"/>
</dbReference>
<protein>
    <recommendedName>
        <fullName evidence="1">Agglutinin domain-containing protein</fullName>
    </recommendedName>
</protein>
<dbReference type="OrthoDB" id="838722at2759"/>
<dbReference type="CDD" id="cd00257">
    <property type="entry name" value="beta-trefoil_FSCN-like"/>
    <property type="match status" value="1"/>
</dbReference>
<organism evidence="2 3">
    <name type="scientific">Jatropha curcas</name>
    <name type="common">Barbados nut</name>
    <dbReference type="NCBI Taxonomy" id="180498"/>
    <lineage>
        <taxon>Eukaryota</taxon>
        <taxon>Viridiplantae</taxon>
        <taxon>Streptophyta</taxon>
        <taxon>Embryophyta</taxon>
        <taxon>Tracheophyta</taxon>
        <taxon>Spermatophyta</taxon>
        <taxon>Magnoliopsida</taxon>
        <taxon>eudicotyledons</taxon>
        <taxon>Gunneridae</taxon>
        <taxon>Pentapetalae</taxon>
        <taxon>rosids</taxon>
        <taxon>fabids</taxon>
        <taxon>Malpighiales</taxon>
        <taxon>Euphorbiaceae</taxon>
        <taxon>Crotonoideae</taxon>
        <taxon>Jatropheae</taxon>
        <taxon>Jatropha</taxon>
    </lineage>
</organism>
<gene>
    <name evidence="2" type="ORF">JCGZ_20327</name>
</gene>
<dbReference type="Proteomes" id="UP000027138">
    <property type="component" value="Unassembled WGS sequence"/>
</dbReference>
<dbReference type="Pfam" id="PF07468">
    <property type="entry name" value="Agglutinin"/>
    <property type="match status" value="2"/>
</dbReference>
<dbReference type="AlphaFoldDB" id="A0A067JW99"/>
<dbReference type="SUPFAM" id="SSF50382">
    <property type="entry name" value="Agglutinin"/>
    <property type="match status" value="2"/>
</dbReference>
<dbReference type="InterPro" id="IPR036242">
    <property type="entry name" value="Agglutinin_dom_sf"/>
</dbReference>
<dbReference type="CDD" id="cd20216">
    <property type="entry name" value="PFM_HFR-2-like"/>
    <property type="match status" value="1"/>
</dbReference>
<dbReference type="SUPFAM" id="SSF56973">
    <property type="entry name" value="Aerolisin/ETX pore-forming domain"/>
    <property type="match status" value="1"/>
</dbReference>
<dbReference type="InterPro" id="IPR053237">
    <property type="entry name" value="Natterin_C"/>
</dbReference>
<reference evidence="2 3" key="1">
    <citation type="journal article" date="2014" name="PLoS ONE">
        <title>Global Analysis of Gene Expression Profiles in Physic Nut (Jatropha curcas L.) Seedlings Exposed to Salt Stress.</title>
        <authorList>
            <person name="Zhang L."/>
            <person name="Zhang C."/>
            <person name="Wu P."/>
            <person name="Chen Y."/>
            <person name="Li M."/>
            <person name="Jiang H."/>
            <person name="Wu G."/>
        </authorList>
    </citation>
    <scope>NUCLEOTIDE SEQUENCE [LARGE SCALE GENOMIC DNA]</scope>
    <source>
        <strain evidence="3">cv. GZQX0401</strain>
        <tissue evidence="2">Young leaves</tissue>
    </source>
</reference>
<dbReference type="SMART" id="SM00791">
    <property type="entry name" value="Agglutinin"/>
    <property type="match status" value="2"/>
</dbReference>
<dbReference type="PANTHER" id="PTHR39244">
    <property type="entry name" value="NATTERIN-4"/>
    <property type="match status" value="1"/>
</dbReference>
<evidence type="ECO:0000259" key="1">
    <source>
        <dbReference type="SMART" id="SM00791"/>
    </source>
</evidence>
<dbReference type="Gene3D" id="2.80.10.50">
    <property type="match status" value="2"/>
</dbReference>
<proteinExistence type="predicted"/>
<evidence type="ECO:0000313" key="3">
    <source>
        <dbReference type="Proteomes" id="UP000027138"/>
    </source>
</evidence>
<feature type="domain" description="Agglutinin" evidence="1">
    <location>
        <begin position="3"/>
        <end position="150"/>
    </location>
</feature>
<feature type="domain" description="Agglutinin" evidence="1">
    <location>
        <begin position="155"/>
        <end position="292"/>
    </location>
</feature>